<evidence type="ECO:0000256" key="2">
    <source>
        <dbReference type="SAM" id="MobiDB-lite"/>
    </source>
</evidence>
<dbReference type="AlphaFoldDB" id="M4VSP1"/>
<accession>M4VSP1</accession>
<evidence type="ECO:0000313" key="3">
    <source>
        <dbReference type="EMBL" id="AGH96229.1"/>
    </source>
</evidence>
<dbReference type="KEGG" id="bex:A11Q_2013"/>
<sequence>MTRSRLYHLSPKVVRDTIQKAVDQADELHRLEKELVELLWEVDQHRYYVRVGYNSLRGFCVGALLFSDTQAQRIVTSVRRYEPTPNFGQKSDTLKCEAVKSEDGSVDKENRP</sequence>
<dbReference type="EMBL" id="CP003537">
    <property type="protein sequence ID" value="AGH96229.1"/>
    <property type="molecule type" value="Genomic_DNA"/>
</dbReference>
<dbReference type="PATRIC" id="fig|1184267.3.peg.2038"/>
<keyword evidence="1" id="KW-0175">Coiled coil</keyword>
<gene>
    <name evidence="3" type="ORF">A11Q_2013</name>
</gene>
<evidence type="ECO:0000256" key="1">
    <source>
        <dbReference type="SAM" id="Coils"/>
    </source>
</evidence>
<organism evidence="3 4">
    <name type="scientific">Pseudobdellovibrio exovorus JSS</name>
    <dbReference type="NCBI Taxonomy" id="1184267"/>
    <lineage>
        <taxon>Bacteria</taxon>
        <taxon>Pseudomonadati</taxon>
        <taxon>Bdellovibrionota</taxon>
        <taxon>Bdellovibrionia</taxon>
        <taxon>Bdellovibrionales</taxon>
        <taxon>Pseudobdellovibrionaceae</taxon>
        <taxon>Pseudobdellovibrio</taxon>
    </lineage>
</organism>
<feature type="region of interest" description="Disordered" evidence="2">
    <location>
        <begin position="82"/>
        <end position="112"/>
    </location>
</feature>
<dbReference type="STRING" id="1184267.A11Q_2013"/>
<dbReference type="HOGENOM" id="CLU_2140967_0_0_7"/>
<name>M4VSP1_9BACT</name>
<protein>
    <submittedName>
        <fullName evidence="3">Uncharacterized protein</fullName>
    </submittedName>
</protein>
<evidence type="ECO:0000313" key="4">
    <source>
        <dbReference type="Proteomes" id="UP000012040"/>
    </source>
</evidence>
<feature type="compositionally biased region" description="Basic and acidic residues" evidence="2">
    <location>
        <begin position="92"/>
        <end position="112"/>
    </location>
</feature>
<keyword evidence="4" id="KW-1185">Reference proteome</keyword>
<proteinExistence type="predicted"/>
<dbReference type="RefSeq" id="WP_015470719.1">
    <property type="nucleotide sequence ID" value="NC_020813.1"/>
</dbReference>
<reference evidence="3 4" key="1">
    <citation type="journal article" date="2013" name="ISME J.">
        <title>By their genes ye shall know them: genomic signatures of predatory bacteria.</title>
        <authorList>
            <person name="Pasternak Z."/>
            <person name="Pietrokovski S."/>
            <person name="Rotem O."/>
            <person name="Gophna U."/>
            <person name="Lurie-Weinberger M.N."/>
            <person name="Jurkevitch E."/>
        </authorList>
    </citation>
    <scope>NUCLEOTIDE SEQUENCE [LARGE SCALE GENOMIC DNA]</scope>
    <source>
        <strain evidence="3 4">JSS</strain>
    </source>
</reference>
<feature type="coiled-coil region" evidence="1">
    <location>
        <begin position="14"/>
        <end position="41"/>
    </location>
</feature>
<dbReference type="Proteomes" id="UP000012040">
    <property type="component" value="Chromosome"/>
</dbReference>